<protein>
    <submittedName>
        <fullName evidence="1">Uncharacterized protein</fullName>
    </submittedName>
</protein>
<dbReference type="Proteomes" id="UP000287651">
    <property type="component" value="Unassembled WGS sequence"/>
</dbReference>
<accession>A0A444DY92</accession>
<gene>
    <name evidence="1" type="ORF">B296_00010610</name>
</gene>
<comment type="caution">
    <text evidence="1">The sequence shown here is derived from an EMBL/GenBank/DDBJ whole genome shotgun (WGS) entry which is preliminary data.</text>
</comment>
<name>A0A444DY92_ENSVE</name>
<evidence type="ECO:0000313" key="1">
    <source>
        <dbReference type="EMBL" id="RRT68654.1"/>
    </source>
</evidence>
<evidence type="ECO:0000313" key="2">
    <source>
        <dbReference type="Proteomes" id="UP000287651"/>
    </source>
</evidence>
<proteinExistence type="predicted"/>
<organism evidence="1 2">
    <name type="scientific">Ensete ventricosum</name>
    <name type="common">Abyssinian banana</name>
    <name type="synonym">Musa ensete</name>
    <dbReference type="NCBI Taxonomy" id="4639"/>
    <lineage>
        <taxon>Eukaryota</taxon>
        <taxon>Viridiplantae</taxon>
        <taxon>Streptophyta</taxon>
        <taxon>Embryophyta</taxon>
        <taxon>Tracheophyta</taxon>
        <taxon>Spermatophyta</taxon>
        <taxon>Magnoliopsida</taxon>
        <taxon>Liliopsida</taxon>
        <taxon>Zingiberales</taxon>
        <taxon>Musaceae</taxon>
        <taxon>Ensete</taxon>
    </lineage>
</organism>
<reference evidence="1 2" key="1">
    <citation type="journal article" date="2014" name="Agronomy (Basel)">
        <title>A Draft Genome Sequence for Ensete ventricosum, the Drought-Tolerant Tree Against Hunger.</title>
        <authorList>
            <person name="Harrison J."/>
            <person name="Moore K.A."/>
            <person name="Paszkiewicz K."/>
            <person name="Jones T."/>
            <person name="Grant M."/>
            <person name="Ambacheew D."/>
            <person name="Muzemil S."/>
            <person name="Studholme D.J."/>
        </authorList>
    </citation>
    <scope>NUCLEOTIDE SEQUENCE [LARGE SCALE GENOMIC DNA]</scope>
</reference>
<dbReference type="EMBL" id="AMZH03004625">
    <property type="protein sequence ID" value="RRT68654.1"/>
    <property type="molecule type" value="Genomic_DNA"/>
</dbReference>
<sequence>MKSIHIACEDAVNCMPSRRPIIEMTIPSILDRTISRPGMIYIVCCVIWLL</sequence>
<dbReference type="AlphaFoldDB" id="A0A444DY92"/>